<gene>
    <name evidence="2" type="ORF">SCF082_LOCUS44193</name>
</gene>
<dbReference type="SUPFAM" id="SSF48403">
    <property type="entry name" value="Ankyrin repeat"/>
    <property type="match status" value="1"/>
</dbReference>
<organism evidence="2 3">
    <name type="scientific">Durusdinium trenchii</name>
    <dbReference type="NCBI Taxonomy" id="1381693"/>
    <lineage>
        <taxon>Eukaryota</taxon>
        <taxon>Sar</taxon>
        <taxon>Alveolata</taxon>
        <taxon>Dinophyceae</taxon>
        <taxon>Suessiales</taxon>
        <taxon>Symbiodiniaceae</taxon>
        <taxon>Durusdinium</taxon>
    </lineage>
</organism>
<evidence type="ECO:0000313" key="2">
    <source>
        <dbReference type="EMBL" id="CAK9093980.1"/>
    </source>
</evidence>
<reference evidence="2 3" key="1">
    <citation type="submission" date="2024-02" db="EMBL/GenBank/DDBJ databases">
        <authorList>
            <person name="Chen Y."/>
            <person name="Shah S."/>
            <person name="Dougan E. K."/>
            <person name="Thang M."/>
            <person name="Chan C."/>
        </authorList>
    </citation>
    <scope>NUCLEOTIDE SEQUENCE [LARGE SCALE GENOMIC DNA]</scope>
</reference>
<sequence>MHSIGRLQDTRALLEAAFEGDEDLVLKFLKKGLPVDAAPASGVTALSEAAAAGKPRVVELLLERKARRHR</sequence>
<dbReference type="InterPro" id="IPR036770">
    <property type="entry name" value="Ankyrin_rpt-contain_sf"/>
</dbReference>
<protein>
    <submittedName>
        <fullName evidence="2">IQ motif and ankyrin repeat domain-containing protein</fullName>
    </submittedName>
</protein>
<name>A0ABP0R1K1_9DINO</name>
<keyword evidence="1" id="KW-0040">ANK repeat</keyword>
<evidence type="ECO:0000256" key="1">
    <source>
        <dbReference type="PROSITE-ProRule" id="PRU00023"/>
    </source>
</evidence>
<accession>A0ABP0R1K1</accession>
<proteinExistence type="predicted"/>
<keyword evidence="3" id="KW-1185">Reference proteome</keyword>
<dbReference type="Proteomes" id="UP001642464">
    <property type="component" value="Unassembled WGS sequence"/>
</dbReference>
<dbReference type="Pfam" id="PF13637">
    <property type="entry name" value="Ank_4"/>
    <property type="match status" value="1"/>
</dbReference>
<dbReference type="Gene3D" id="1.25.40.20">
    <property type="entry name" value="Ankyrin repeat-containing domain"/>
    <property type="match status" value="1"/>
</dbReference>
<dbReference type="InterPro" id="IPR002110">
    <property type="entry name" value="Ankyrin_rpt"/>
</dbReference>
<evidence type="ECO:0000313" key="3">
    <source>
        <dbReference type="Proteomes" id="UP001642464"/>
    </source>
</evidence>
<dbReference type="PROSITE" id="PS50297">
    <property type="entry name" value="ANK_REP_REGION"/>
    <property type="match status" value="1"/>
</dbReference>
<dbReference type="PROSITE" id="PS50088">
    <property type="entry name" value="ANK_REPEAT"/>
    <property type="match status" value="1"/>
</dbReference>
<feature type="repeat" description="ANK" evidence="1">
    <location>
        <begin position="41"/>
        <end position="70"/>
    </location>
</feature>
<comment type="caution">
    <text evidence="2">The sequence shown here is derived from an EMBL/GenBank/DDBJ whole genome shotgun (WGS) entry which is preliminary data.</text>
</comment>
<dbReference type="EMBL" id="CAXAMM010040551">
    <property type="protein sequence ID" value="CAK9093980.1"/>
    <property type="molecule type" value="Genomic_DNA"/>
</dbReference>